<comment type="caution">
    <text evidence="2">The sequence shown here is derived from an EMBL/GenBank/DDBJ whole genome shotgun (WGS) entry which is preliminary data.</text>
</comment>
<feature type="compositionally biased region" description="Basic and acidic residues" evidence="1">
    <location>
        <begin position="281"/>
        <end position="292"/>
    </location>
</feature>
<dbReference type="Proteomes" id="UP001358417">
    <property type="component" value="Unassembled WGS sequence"/>
</dbReference>
<organism evidence="2 3">
    <name type="scientific">Exophiala bonariae</name>
    <dbReference type="NCBI Taxonomy" id="1690606"/>
    <lineage>
        <taxon>Eukaryota</taxon>
        <taxon>Fungi</taxon>
        <taxon>Dikarya</taxon>
        <taxon>Ascomycota</taxon>
        <taxon>Pezizomycotina</taxon>
        <taxon>Eurotiomycetes</taxon>
        <taxon>Chaetothyriomycetidae</taxon>
        <taxon>Chaetothyriales</taxon>
        <taxon>Herpotrichiellaceae</taxon>
        <taxon>Exophiala</taxon>
    </lineage>
</organism>
<dbReference type="GeneID" id="89976727"/>
<feature type="region of interest" description="Disordered" evidence="1">
    <location>
        <begin position="267"/>
        <end position="302"/>
    </location>
</feature>
<feature type="compositionally biased region" description="Acidic residues" evidence="1">
    <location>
        <begin position="293"/>
        <end position="302"/>
    </location>
</feature>
<dbReference type="AlphaFoldDB" id="A0AAV9MZU6"/>
<name>A0AAV9MZU6_9EURO</name>
<accession>A0AAV9MZU6</accession>
<evidence type="ECO:0000313" key="3">
    <source>
        <dbReference type="Proteomes" id="UP001358417"/>
    </source>
</evidence>
<protein>
    <submittedName>
        <fullName evidence="2">Uncharacterized protein</fullName>
    </submittedName>
</protein>
<keyword evidence="3" id="KW-1185">Reference proteome</keyword>
<gene>
    <name evidence="2" type="ORF">LTR84_008564</name>
</gene>
<proteinExistence type="predicted"/>
<sequence>MWTKIWNVYISNHAEPFDPANEELTTKHLVGFLYTVNKNGRLRGFGKHVLPESFLTSVLGYIKSHLVFTYHTFRFTEFMKTTILRWLKQMVRDGKLIRGVRRPRQFVTFLTLKKIMVKWFQAAFSRDCANFDTILAKALPISFMCAVDSRIGDIMAIDRLHVEKGSFMKLEDIQISIDGSELDVTKVKAIATLKYEKGEKGDRTLPWEDPKLPLFAAIHKQHYVRVSIEDAGVTSQVRDTFSRMGDIAGITPQLIIHDIRRGGAKDLSEGTMRGLGQNKIETTKRHTGHEDADDKDMDTTED</sequence>
<dbReference type="RefSeq" id="XP_064701706.1">
    <property type="nucleotide sequence ID" value="XM_064852109.1"/>
</dbReference>
<reference evidence="2 3" key="1">
    <citation type="submission" date="2023-08" db="EMBL/GenBank/DDBJ databases">
        <title>Black Yeasts Isolated from many extreme environments.</title>
        <authorList>
            <person name="Coleine C."/>
            <person name="Stajich J.E."/>
            <person name="Selbmann L."/>
        </authorList>
    </citation>
    <scope>NUCLEOTIDE SEQUENCE [LARGE SCALE GENOMIC DNA]</scope>
    <source>
        <strain evidence="2 3">CCFEE 5792</strain>
    </source>
</reference>
<evidence type="ECO:0000256" key="1">
    <source>
        <dbReference type="SAM" id="MobiDB-lite"/>
    </source>
</evidence>
<evidence type="ECO:0000313" key="2">
    <source>
        <dbReference type="EMBL" id="KAK5046107.1"/>
    </source>
</evidence>
<dbReference type="EMBL" id="JAVRRD010000032">
    <property type="protein sequence ID" value="KAK5046107.1"/>
    <property type="molecule type" value="Genomic_DNA"/>
</dbReference>